<reference evidence="1 2" key="1">
    <citation type="submission" date="2016-03" db="EMBL/GenBank/DDBJ databases">
        <title>Spore heat resistance.</title>
        <authorList>
            <person name="Boekhorst J."/>
            <person name="Berendsen E.M."/>
            <person name="Wells-Bennik M.H."/>
            <person name="Kuipers O.P."/>
        </authorList>
    </citation>
    <scope>NUCLEOTIDE SEQUENCE [LARGE SCALE GENOMIC DNA]</scope>
    <source>
        <strain evidence="1 2">AF16</strain>
    </source>
</reference>
<dbReference type="EMBL" id="LUCQ01000052">
    <property type="protein sequence ID" value="OAO81515.1"/>
    <property type="molecule type" value="Genomic_DNA"/>
</dbReference>
<name>A0A178TJA9_9BACL</name>
<organism evidence="1 2">
    <name type="scientific">Anoxybacillus flavithermus</name>
    <dbReference type="NCBI Taxonomy" id="33934"/>
    <lineage>
        <taxon>Bacteria</taxon>
        <taxon>Bacillati</taxon>
        <taxon>Bacillota</taxon>
        <taxon>Bacilli</taxon>
        <taxon>Bacillales</taxon>
        <taxon>Anoxybacillaceae</taxon>
        <taxon>Anoxybacillus</taxon>
    </lineage>
</organism>
<comment type="caution">
    <text evidence="1">The sequence shown here is derived from an EMBL/GenBank/DDBJ whole genome shotgun (WGS) entry which is preliminary data.</text>
</comment>
<dbReference type="AlphaFoldDB" id="A0A178TJA9"/>
<evidence type="ECO:0000313" key="1">
    <source>
        <dbReference type="EMBL" id="OAO81515.1"/>
    </source>
</evidence>
<gene>
    <name evidence="1" type="ORF">TAF16_0637</name>
</gene>
<evidence type="ECO:0000313" key="2">
    <source>
        <dbReference type="Proteomes" id="UP000078336"/>
    </source>
</evidence>
<protein>
    <submittedName>
        <fullName evidence="1">Uncharacterized protein</fullName>
    </submittedName>
</protein>
<accession>A0A178TJA9</accession>
<dbReference type="PATRIC" id="fig|33934.7.peg.2308"/>
<keyword evidence="2" id="KW-1185">Reference proteome</keyword>
<proteinExistence type="predicted"/>
<dbReference type="Proteomes" id="UP000078336">
    <property type="component" value="Unassembled WGS sequence"/>
</dbReference>
<sequence length="37" mass="4299">MTKQIGFLFGSRFVFGERMILNGGEYNKGVHFIYRKG</sequence>